<proteinExistence type="predicted"/>
<evidence type="ECO:0000256" key="11">
    <source>
        <dbReference type="PROSITE-ProRule" id="PRU01032"/>
    </source>
</evidence>
<evidence type="ECO:0000313" key="15">
    <source>
        <dbReference type="Proteomes" id="UP000620104"/>
    </source>
</evidence>
<reference evidence="14" key="1">
    <citation type="submission" date="2020-07" db="EMBL/GenBank/DDBJ databases">
        <title>Draft Genome Sequence of a Deep-Sea Yeast, Naganishia (Cryptococcus) liquefaciens strain N6.</title>
        <authorList>
            <person name="Han Y.W."/>
            <person name="Kajitani R."/>
            <person name="Morimoto H."/>
            <person name="Parhat M."/>
            <person name="Tsubouchi H."/>
            <person name="Bakenova O."/>
            <person name="Ogata M."/>
            <person name="Argunhan B."/>
            <person name="Aoki R."/>
            <person name="Kajiwara S."/>
            <person name="Itoh T."/>
            <person name="Iwasaki H."/>
        </authorList>
    </citation>
    <scope>NUCLEOTIDE SEQUENCE</scope>
    <source>
        <strain evidence="14">N6</strain>
    </source>
</reference>
<keyword evidence="7 11" id="KW-0378">Hydrolase</keyword>
<dbReference type="SUPFAM" id="SSF54897">
    <property type="entry name" value="Protease propeptides/inhibitors"/>
    <property type="match status" value="1"/>
</dbReference>
<feature type="active site" description="Charge relay system" evidence="11">
    <location>
        <position position="356"/>
    </location>
</feature>
<feature type="active site" description="Charge relay system" evidence="11">
    <location>
        <position position="360"/>
    </location>
</feature>
<keyword evidence="8 11" id="KW-0720">Serine protease</keyword>
<dbReference type="GO" id="GO:0006508">
    <property type="term" value="P:proteolysis"/>
    <property type="evidence" value="ECO:0007669"/>
    <property type="project" value="UniProtKB-KW"/>
</dbReference>
<feature type="binding site" evidence="11">
    <location>
        <position position="597"/>
    </location>
    <ligand>
        <name>Ca(2+)</name>
        <dbReference type="ChEBI" id="CHEBI:29108"/>
    </ligand>
</feature>
<keyword evidence="12" id="KW-0732">Signal</keyword>
<dbReference type="GO" id="GO:0004252">
    <property type="term" value="F:serine-type endopeptidase activity"/>
    <property type="evidence" value="ECO:0007669"/>
    <property type="project" value="UniProtKB-UniRule"/>
</dbReference>
<evidence type="ECO:0000259" key="13">
    <source>
        <dbReference type="PROSITE" id="PS51695"/>
    </source>
</evidence>
<evidence type="ECO:0000256" key="6">
    <source>
        <dbReference type="ARBA" id="ARBA00022723"/>
    </source>
</evidence>
<comment type="caution">
    <text evidence="14">The sequence shown here is derived from an EMBL/GenBank/DDBJ whole genome shotgun (WGS) entry which is preliminary data.</text>
</comment>
<gene>
    <name evidence="14" type="ORF">NliqN6_0907</name>
</gene>
<feature type="active site" description="Charge relay system" evidence="11">
    <location>
        <position position="556"/>
    </location>
</feature>
<evidence type="ECO:0000256" key="7">
    <source>
        <dbReference type="ARBA" id="ARBA00022801"/>
    </source>
</evidence>
<feature type="binding site" evidence="11">
    <location>
        <position position="617"/>
    </location>
    <ligand>
        <name>Ca(2+)</name>
        <dbReference type="ChEBI" id="CHEBI:29108"/>
    </ligand>
</feature>
<evidence type="ECO:0000256" key="3">
    <source>
        <dbReference type="ARBA" id="ARBA00004239"/>
    </source>
</evidence>
<organism evidence="14 15">
    <name type="scientific">Naganishia liquefaciens</name>
    <dbReference type="NCBI Taxonomy" id="104408"/>
    <lineage>
        <taxon>Eukaryota</taxon>
        <taxon>Fungi</taxon>
        <taxon>Dikarya</taxon>
        <taxon>Basidiomycota</taxon>
        <taxon>Agaricomycotina</taxon>
        <taxon>Tremellomycetes</taxon>
        <taxon>Filobasidiales</taxon>
        <taxon>Filobasidiaceae</taxon>
        <taxon>Naganishia</taxon>
    </lineage>
</organism>
<feature type="domain" description="Peptidase S53" evidence="13">
    <location>
        <begin position="277"/>
        <end position="638"/>
    </location>
</feature>
<dbReference type="GO" id="GO:0008240">
    <property type="term" value="F:tripeptidyl-peptidase activity"/>
    <property type="evidence" value="ECO:0007669"/>
    <property type="project" value="UniProtKB-EC"/>
</dbReference>
<comment type="subcellular location">
    <subcellularLocation>
        <location evidence="3">Secreted</location>
        <location evidence="3">Extracellular space</location>
    </subcellularLocation>
</comment>
<dbReference type="EC" id="3.4.14.10" evidence="4"/>
<dbReference type="PROSITE" id="PS00138">
    <property type="entry name" value="SUBTILASE_SER"/>
    <property type="match status" value="1"/>
</dbReference>
<comment type="function">
    <text evidence="2">Secreted tripeptidyl-peptidase which degrades proteins at acidic pHs and is involved in virulence.</text>
</comment>
<dbReference type="PANTHER" id="PTHR14218">
    <property type="entry name" value="PROTEASE S8 TRIPEPTIDYL PEPTIDASE I CLN2"/>
    <property type="match status" value="1"/>
</dbReference>
<evidence type="ECO:0000256" key="10">
    <source>
        <dbReference type="ARBA" id="ARBA00023145"/>
    </source>
</evidence>
<evidence type="ECO:0000256" key="9">
    <source>
        <dbReference type="ARBA" id="ARBA00022837"/>
    </source>
</evidence>
<keyword evidence="9 11" id="KW-0106">Calcium</keyword>
<dbReference type="InterPro" id="IPR030400">
    <property type="entry name" value="Sedolisin_dom"/>
</dbReference>
<keyword evidence="6 11" id="KW-0479">Metal-binding</keyword>
<dbReference type="SUPFAM" id="SSF52743">
    <property type="entry name" value="Subtilisin-like"/>
    <property type="match status" value="1"/>
</dbReference>
<dbReference type="GO" id="GO:0046872">
    <property type="term" value="F:metal ion binding"/>
    <property type="evidence" value="ECO:0007669"/>
    <property type="project" value="UniProtKB-UniRule"/>
</dbReference>
<sequence>MLALITLLRAFCLVGIVSAAPLKDTLGEMIRHRSPGWDEEHHGAHYRRWERIDLGEALEKRDGSAEVVSRLFRTRTGTDMAKRAEGLELEMSIRLMPRDGEKVLDVLRQVNDPSHERFRKFLSHEEAMALVAPHPDAVVMAHQFLKGHGILPHLVNKTDDGQTWSFWVGIDKANRMFDADFAVHKYAPRNANHSDEIRGPDATLYQVGTQAYSLPAKLAAFVGHVSPGSDFRQVRPHLSTRALKGADINRTMHSDAVRMPTPHGPPMTSGLKSCDVAMTPACLRAIYHMPMPDAGSTAGVSAATLNLRPYQSNPDDLKAGFERYGNGRIPRDYVPEKIDIKVPGVTQSTDEPNHSEPDLDIELMVPLVYPMKFYDFQGKSSSPSLSAMSLYGSVARLGQNGNPRPDVLSVSYGAQECSAECVAYYCDMTAAVVLQGTTLLASSGDDGNQDIQDPALCPHWISVGATQTRYGKQLHRDLATDCDWAFDSAGGFSAETTPPEWQREAIAAYNKKHQSEVFGTLQNNAGVPDISAQGKEFLIAITILGTQSWYTYGGTSASTPVASALLALVNGALNQANAPLLGNPLPSFYSNSSLFRDVLTGNNNFDGFSGDWPAVSGWDPASGLGTPLYDRILAYFLA</sequence>
<evidence type="ECO:0000256" key="12">
    <source>
        <dbReference type="SAM" id="SignalP"/>
    </source>
</evidence>
<keyword evidence="15" id="KW-1185">Reference proteome</keyword>
<feature type="binding site" evidence="11">
    <location>
        <position position="619"/>
    </location>
    <ligand>
        <name>Ca(2+)</name>
        <dbReference type="ChEBI" id="CHEBI:29108"/>
    </ligand>
</feature>
<keyword evidence="10" id="KW-0865">Zymogen</keyword>
<feature type="signal peptide" evidence="12">
    <location>
        <begin position="1"/>
        <end position="19"/>
    </location>
</feature>
<dbReference type="AlphaFoldDB" id="A0A8H3YCM9"/>
<evidence type="ECO:0000256" key="1">
    <source>
        <dbReference type="ARBA" id="ARBA00001910"/>
    </source>
</evidence>
<feature type="binding site" evidence="11">
    <location>
        <position position="598"/>
    </location>
    <ligand>
        <name>Ca(2+)</name>
        <dbReference type="ChEBI" id="CHEBI:29108"/>
    </ligand>
</feature>
<dbReference type="PROSITE" id="PS51695">
    <property type="entry name" value="SEDOLISIN"/>
    <property type="match status" value="1"/>
</dbReference>
<dbReference type="Gene3D" id="3.40.50.200">
    <property type="entry name" value="Peptidase S8/S53 domain"/>
    <property type="match status" value="1"/>
</dbReference>
<dbReference type="InterPro" id="IPR000209">
    <property type="entry name" value="Peptidase_S8/S53_dom"/>
</dbReference>
<keyword evidence="5 11" id="KW-0645">Protease</keyword>
<dbReference type="PANTHER" id="PTHR14218:SF15">
    <property type="entry name" value="TRIPEPTIDYL-PEPTIDASE 1"/>
    <property type="match status" value="1"/>
</dbReference>
<dbReference type="InterPro" id="IPR023828">
    <property type="entry name" value="Peptidase_S8_Ser-AS"/>
</dbReference>
<evidence type="ECO:0000256" key="4">
    <source>
        <dbReference type="ARBA" id="ARBA00012462"/>
    </source>
</evidence>
<dbReference type="GO" id="GO:0005576">
    <property type="term" value="C:extracellular region"/>
    <property type="evidence" value="ECO:0007669"/>
    <property type="project" value="UniProtKB-SubCell"/>
</dbReference>
<dbReference type="Pfam" id="PF09286">
    <property type="entry name" value="Pro-kuma_activ"/>
    <property type="match status" value="1"/>
</dbReference>
<protein>
    <recommendedName>
        <fullName evidence="4">tripeptidyl-peptidase II</fullName>
        <ecNumber evidence="4">3.4.14.10</ecNumber>
    </recommendedName>
</protein>
<dbReference type="CDD" id="cd11377">
    <property type="entry name" value="Pro-peptidase_S53"/>
    <property type="match status" value="1"/>
</dbReference>
<evidence type="ECO:0000256" key="5">
    <source>
        <dbReference type="ARBA" id="ARBA00022670"/>
    </source>
</evidence>
<evidence type="ECO:0000256" key="8">
    <source>
        <dbReference type="ARBA" id="ARBA00022825"/>
    </source>
</evidence>
<dbReference type="SMART" id="SM00944">
    <property type="entry name" value="Pro-kuma_activ"/>
    <property type="match status" value="1"/>
</dbReference>
<dbReference type="InterPro" id="IPR050819">
    <property type="entry name" value="Tripeptidyl-peptidase_I"/>
</dbReference>
<comment type="catalytic activity">
    <reaction evidence="1">
        <text>Release of an N-terminal tripeptide from a polypeptide.</text>
        <dbReference type="EC" id="3.4.14.10"/>
    </reaction>
</comment>
<dbReference type="Proteomes" id="UP000620104">
    <property type="component" value="Unassembled WGS sequence"/>
</dbReference>
<dbReference type="InterPro" id="IPR036852">
    <property type="entry name" value="Peptidase_S8/S53_dom_sf"/>
</dbReference>
<name>A0A8H3YCM9_9TREE</name>
<accession>A0A8H3YCM9</accession>
<feature type="chain" id="PRO_5034601679" description="tripeptidyl-peptidase II" evidence="12">
    <location>
        <begin position="20"/>
        <end position="638"/>
    </location>
</feature>
<dbReference type="EMBL" id="BLZA01000007">
    <property type="protein sequence ID" value="GHJ84505.1"/>
    <property type="molecule type" value="Genomic_DNA"/>
</dbReference>
<evidence type="ECO:0000313" key="14">
    <source>
        <dbReference type="EMBL" id="GHJ84505.1"/>
    </source>
</evidence>
<dbReference type="CDD" id="cd04056">
    <property type="entry name" value="Peptidases_S53"/>
    <property type="match status" value="1"/>
</dbReference>
<evidence type="ECO:0000256" key="2">
    <source>
        <dbReference type="ARBA" id="ARBA00002451"/>
    </source>
</evidence>
<dbReference type="InterPro" id="IPR015366">
    <property type="entry name" value="S53_propep"/>
</dbReference>
<dbReference type="OrthoDB" id="2589805at2759"/>
<dbReference type="Pfam" id="PF00082">
    <property type="entry name" value="Peptidase_S8"/>
    <property type="match status" value="1"/>
</dbReference>
<comment type="cofactor">
    <cofactor evidence="11">
        <name>Ca(2+)</name>
        <dbReference type="ChEBI" id="CHEBI:29108"/>
    </cofactor>
    <text evidence="11">Binds 1 Ca(2+) ion per subunit.</text>
</comment>